<dbReference type="Gene3D" id="1.20.120.350">
    <property type="entry name" value="Voltage-gated potassium channels. Chain C"/>
    <property type="match status" value="1"/>
</dbReference>
<keyword evidence="8 12" id="KW-1133">Transmembrane helix</keyword>
<dbReference type="SUPFAM" id="SSF81324">
    <property type="entry name" value="Voltage-gated potassium channels"/>
    <property type="match status" value="1"/>
</dbReference>
<dbReference type="EMBL" id="CM001436">
    <property type="protein sequence ID" value="EHQ36281.1"/>
    <property type="molecule type" value="Genomic_DNA"/>
</dbReference>
<evidence type="ECO:0000256" key="6">
    <source>
        <dbReference type="ARBA" id="ARBA00022882"/>
    </source>
</evidence>
<dbReference type="OrthoDB" id="56871at2157"/>
<dbReference type="GO" id="GO:0005249">
    <property type="term" value="F:voltage-gated potassium channel activity"/>
    <property type="evidence" value="ECO:0007669"/>
    <property type="project" value="InterPro"/>
</dbReference>
<evidence type="ECO:0000313" key="15">
    <source>
        <dbReference type="Proteomes" id="UP000005741"/>
    </source>
</evidence>
<evidence type="ECO:0000256" key="12">
    <source>
        <dbReference type="SAM" id="Phobius"/>
    </source>
</evidence>
<keyword evidence="15" id="KW-1185">Reference proteome</keyword>
<feature type="transmembrane region" description="Helical" evidence="12">
    <location>
        <begin position="153"/>
        <end position="175"/>
    </location>
</feature>
<dbReference type="InterPro" id="IPR027359">
    <property type="entry name" value="Volt_channel_dom_sf"/>
</dbReference>
<evidence type="ECO:0000259" key="13">
    <source>
        <dbReference type="Pfam" id="PF00520"/>
    </source>
</evidence>
<accession>H1Z1D4</accession>
<feature type="transmembrane region" description="Helical" evidence="12">
    <location>
        <begin position="21"/>
        <end position="40"/>
    </location>
</feature>
<sequence>MLKKQIYDALELNENSGRLAVVLNILIIVLIIASVASVIIESITNFATIEIFLVIELFSVIVFTIEYILRLWSCTEDKNFSRPVIGRIKYALSPLAIIDLLAILPFYLPYLVNVDLRVLRLLRLLRLFRLFKLTRYTRSFNLLKRVLIREKEALIITFFILLLVVIISSSLMYFAEKDVQPDAFVSIPHSMWWAVASLTTVGYGDIYPISPIGKLMASVIAILGIGFVALPTGILSSGYIEELKNDRCQSGDDIGDLERLVKLKKDGHITDDEFEILKKNIMDEIN</sequence>
<feature type="transmembrane region" description="Helical" evidence="12">
    <location>
        <begin position="46"/>
        <end position="69"/>
    </location>
</feature>
<evidence type="ECO:0000256" key="3">
    <source>
        <dbReference type="ARBA" id="ARBA00022538"/>
    </source>
</evidence>
<dbReference type="PATRIC" id="fig|937775.9.peg.2514"/>
<evidence type="ECO:0000256" key="11">
    <source>
        <dbReference type="ARBA" id="ARBA00023303"/>
    </source>
</evidence>
<dbReference type="AlphaFoldDB" id="H1Z1D4"/>
<dbReference type="InParanoid" id="H1Z1D4"/>
<dbReference type="Proteomes" id="UP000005741">
    <property type="component" value="Chromosome"/>
</dbReference>
<dbReference type="GO" id="GO:0001508">
    <property type="term" value="P:action potential"/>
    <property type="evidence" value="ECO:0007669"/>
    <property type="project" value="TreeGrafter"/>
</dbReference>
<reference evidence="14 15" key="1">
    <citation type="submission" date="2011-10" db="EMBL/GenBank/DDBJ databases">
        <title>The Improved High-Quality Draft genome of Methanoplanus limicola DSM 2279.</title>
        <authorList>
            <consortium name="US DOE Joint Genome Institute (JGI-PGF)"/>
            <person name="Lucas S."/>
            <person name="Copeland A."/>
            <person name="Lapidus A."/>
            <person name="Glavina del Rio T."/>
            <person name="Dalin E."/>
            <person name="Tice H."/>
            <person name="Bruce D."/>
            <person name="Goodwin L."/>
            <person name="Pitluck S."/>
            <person name="Peters L."/>
            <person name="Mikhailova N."/>
            <person name="Lu M."/>
            <person name="Kyrpides N."/>
            <person name="Mavromatis K."/>
            <person name="Ivanova N."/>
            <person name="Markowitz V."/>
            <person name="Cheng J.-F."/>
            <person name="Hugenholtz P."/>
            <person name="Woyke T."/>
            <person name="Wu D."/>
            <person name="Wirth R."/>
            <person name="Brambilla E.-M."/>
            <person name="Klenk H.-P."/>
            <person name="Eisen J.A."/>
        </authorList>
    </citation>
    <scope>NUCLEOTIDE SEQUENCE [LARGE SCALE GENOMIC DNA]</scope>
    <source>
        <strain evidence="14 15">DSM 2279</strain>
    </source>
</reference>
<evidence type="ECO:0000256" key="4">
    <source>
        <dbReference type="ARBA" id="ARBA00022692"/>
    </source>
</evidence>
<gene>
    <name evidence="14" type="ORF">Metlim_2220</name>
</gene>
<keyword evidence="5" id="KW-0631">Potassium channel</keyword>
<evidence type="ECO:0000256" key="5">
    <source>
        <dbReference type="ARBA" id="ARBA00022826"/>
    </source>
</evidence>
<evidence type="ECO:0000256" key="1">
    <source>
        <dbReference type="ARBA" id="ARBA00004141"/>
    </source>
</evidence>
<keyword evidence="10 12" id="KW-0472">Membrane</keyword>
<keyword evidence="4 12" id="KW-0812">Transmembrane</keyword>
<dbReference type="PRINTS" id="PR00169">
    <property type="entry name" value="KCHANNEL"/>
</dbReference>
<dbReference type="RefSeq" id="WP_004078537.1">
    <property type="nucleotide sequence ID" value="NZ_CM001436.1"/>
</dbReference>
<dbReference type="InterPro" id="IPR005821">
    <property type="entry name" value="Ion_trans_dom"/>
</dbReference>
<keyword evidence="7" id="KW-0630">Potassium</keyword>
<evidence type="ECO:0000313" key="14">
    <source>
        <dbReference type="EMBL" id="EHQ36281.1"/>
    </source>
</evidence>
<keyword evidence="11" id="KW-0407">Ion channel</keyword>
<dbReference type="GO" id="GO:0008076">
    <property type="term" value="C:voltage-gated potassium channel complex"/>
    <property type="evidence" value="ECO:0007669"/>
    <property type="project" value="InterPro"/>
</dbReference>
<keyword evidence="2" id="KW-0813">Transport</keyword>
<dbReference type="InterPro" id="IPR028325">
    <property type="entry name" value="VG_K_chnl"/>
</dbReference>
<comment type="subcellular location">
    <subcellularLocation>
        <location evidence="1">Membrane</location>
        <topology evidence="1">Multi-pass membrane protein</topology>
    </subcellularLocation>
</comment>
<dbReference type="Gene3D" id="1.10.287.70">
    <property type="match status" value="1"/>
</dbReference>
<evidence type="ECO:0000256" key="10">
    <source>
        <dbReference type="ARBA" id="ARBA00023136"/>
    </source>
</evidence>
<evidence type="ECO:0000256" key="7">
    <source>
        <dbReference type="ARBA" id="ARBA00022958"/>
    </source>
</evidence>
<dbReference type="PANTHER" id="PTHR11537">
    <property type="entry name" value="VOLTAGE-GATED POTASSIUM CHANNEL"/>
    <property type="match status" value="1"/>
</dbReference>
<feature type="domain" description="Ion transport" evidence="13">
    <location>
        <begin position="22"/>
        <end position="239"/>
    </location>
</feature>
<feature type="transmembrane region" description="Helical" evidence="12">
    <location>
        <begin position="90"/>
        <end position="108"/>
    </location>
</feature>
<organism evidence="14 15">
    <name type="scientific">Methanoplanus limicola DSM 2279</name>
    <dbReference type="NCBI Taxonomy" id="937775"/>
    <lineage>
        <taxon>Archaea</taxon>
        <taxon>Methanobacteriati</taxon>
        <taxon>Methanobacteriota</taxon>
        <taxon>Stenosarchaea group</taxon>
        <taxon>Methanomicrobia</taxon>
        <taxon>Methanomicrobiales</taxon>
        <taxon>Methanomicrobiaceae</taxon>
        <taxon>Methanoplanus</taxon>
    </lineage>
</organism>
<keyword evidence="6" id="KW-0851">Voltage-gated channel</keyword>
<dbReference type="STRING" id="937775.Metlim_2220"/>
<proteinExistence type="predicted"/>
<evidence type="ECO:0000256" key="2">
    <source>
        <dbReference type="ARBA" id="ARBA00022448"/>
    </source>
</evidence>
<protein>
    <submittedName>
        <fullName evidence="14">Ion transport protein</fullName>
    </submittedName>
</protein>
<keyword evidence="9" id="KW-0406">Ion transport</keyword>
<evidence type="ECO:0000256" key="8">
    <source>
        <dbReference type="ARBA" id="ARBA00022989"/>
    </source>
</evidence>
<feature type="transmembrane region" description="Helical" evidence="12">
    <location>
        <begin position="190"/>
        <end position="207"/>
    </location>
</feature>
<dbReference type="Pfam" id="PF00520">
    <property type="entry name" value="Ion_trans"/>
    <property type="match status" value="1"/>
</dbReference>
<dbReference type="HOGENOM" id="CLU_011722_1_1_2"/>
<dbReference type="PANTHER" id="PTHR11537:SF254">
    <property type="entry name" value="POTASSIUM VOLTAGE-GATED CHANNEL PROTEIN SHAB"/>
    <property type="match status" value="1"/>
</dbReference>
<keyword evidence="3" id="KW-0633">Potassium transport</keyword>
<evidence type="ECO:0000256" key="9">
    <source>
        <dbReference type="ARBA" id="ARBA00023065"/>
    </source>
</evidence>
<name>H1Z1D4_9EURY</name>
<feature type="transmembrane region" description="Helical" evidence="12">
    <location>
        <begin position="219"/>
        <end position="240"/>
    </location>
</feature>